<feature type="region of interest" description="Disordered" evidence="1">
    <location>
        <begin position="607"/>
        <end position="638"/>
    </location>
</feature>
<dbReference type="RefSeq" id="XP_003884787.1">
    <property type="nucleotide sequence ID" value="XM_003884738.1"/>
</dbReference>
<dbReference type="Proteomes" id="UP000007494">
    <property type="component" value="Chromosome X"/>
</dbReference>
<feature type="compositionally biased region" description="Polar residues" evidence="1">
    <location>
        <begin position="112"/>
        <end position="122"/>
    </location>
</feature>
<gene>
    <name evidence="3" type="ORF">BN1204_051850</name>
    <name evidence="2" type="ORF">NCLIV_051850</name>
</gene>
<dbReference type="OMA" id="CRTILQW"/>
<dbReference type="eggNOG" id="ENOG502QZXV">
    <property type="taxonomic scope" value="Eukaryota"/>
</dbReference>
<name>F0VL07_NEOCL</name>
<feature type="compositionally biased region" description="Basic and acidic residues" evidence="1">
    <location>
        <begin position="271"/>
        <end position="287"/>
    </location>
</feature>
<protein>
    <submittedName>
        <fullName evidence="2">Uncharacterized protein</fullName>
    </submittedName>
</protein>
<feature type="compositionally biased region" description="Basic and acidic residues" evidence="1">
    <location>
        <begin position="373"/>
        <end position="387"/>
    </location>
</feature>
<dbReference type="AlphaFoldDB" id="F0VL07"/>
<feature type="compositionally biased region" description="Polar residues" evidence="1">
    <location>
        <begin position="58"/>
        <end position="75"/>
    </location>
</feature>
<dbReference type="EMBL" id="FR823391">
    <property type="protein sequence ID" value="CBZ54759.1"/>
    <property type="molecule type" value="Genomic_DNA"/>
</dbReference>
<dbReference type="VEuPathDB" id="ToxoDB:NCLIV_051850"/>
<feature type="compositionally biased region" description="Basic residues" evidence="1">
    <location>
        <begin position="706"/>
        <end position="716"/>
    </location>
</feature>
<dbReference type="OrthoDB" id="330508at2759"/>
<reference evidence="4" key="3">
    <citation type="journal article" date="2012" name="PLoS Pathog.">
        <title>Comparative genomics of the apicomplexan parasites Toxoplasma gondii and Neospora caninum: Coccidia differing in host range and transmission strategy.</title>
        <authorList>
            <person name="Reid A.J."/>
            <person name="Vermont S.J."/>
            <person name="Cotton J.A."/>
            <person name="Harris D."/>
            <person name="Hill-Cawthorne G.A."/>
            <person name="Konen-Waisman S."/>
            <person name="Latham S.M."/>
            <person name="Mourier T."/>
            <person name="Norton R."/>
            <person name="Quail M.A."/>
            <person name="Sanders M."/>
            <person name="Shanmugam D."/>
            <person name="Sohal A."/>
            <person name="Wasmuth J.D."/>
            <person name="Brunk B."/>
            <person name="Grigg M.E."/>
            <person name="Howard J.C."/>
            <person name="Parkinson J."/>
            <person name="Roos D.S."/>
            <person name="Trees A.J."/>
            <person name="Berriman M."/>
            <person name="Pain A."/>
            <person name="Wastling J.M."/>
        </authorList>
    </citation>
    <scope>NUCLEOTIDE SEQUENCE [LARGE SCALE GENOMIC DNA]</scope>
    <source>
        <strain evidence="4">Liverpool</strain>
    </source>
</reference>
<keyword evidence="4" id="KW-1185">Reference proteome</keyword>
<feature type="compositionally biased region" description="Polar residues" evidence="1">
    <location>
        <begin position="258"/>
        <end position="267"/>
    </location>
</feature>
<dbReference type="GeneID" id="13446463"/>
<feature type="region of interest" description="Disordered" evidence="1">
    <location>
        <begin position="566"/>
        <end position="590"/>
    </location>
</feature>
<proteinExistence type="predicted"/>
<feature type="region of interest" description="Disordered" evidence="1">
    <location>
        <begin position="1"/>
        <end position="146"/>
    </location>
</feature>
<accession>F0VL07</accession>
<reference evidence="2" key="2">
    <citation type="submission" date="2011-03" db="EMBL/GenBank/DDBJ databases">
        <title>Comparative genomics and transcriptomics of Neospora caninum and Toxoplasma gondii.</title>
        <authorList>
            <person name="Reid A.J."/>
            <person name="Sohal A."/>
            <person name="Harris D."/>
            <person name="Quail M."/>
            <person name="Sanders M."/>
            <person name="Berriman M."/>
            <person name="Wastling J.M."/>
            <person name="Pain A."/>
        </authorList>
    </citation>
    <scope>NUCLEOTIDE SEQUENCE</scope>
    <source>
        <strain evidence="2">Liverpool</strain>
    </source>
</reference>
<feature type="region of interest" description="Disordered" evidence="1">
    <location>
        <begin position="478"/>
        <end position="506"/>
    </location>
</feature>
<sequence length="782" mass="83788">MVKRAGKQKEEKSSEVPEAPVCSASGDVDALNGHGSDDGTGSRGGAAKANLSKGALLSSRQSSSEAGCPSSRTTVGSGGAHPAAGHTKVHSANAAPAGGTGRPVKKQRKTESSSPHSGTLSPRVSPVRDPKPGEGSAVSPASALPPLPCWAKQQRQALEALTDEFYARHRLYLRVWPVTASEEGTAPHKKKVDEGTEDEATKLRQEQLMNMRVMLHDRVAENLSFTRTQYNSPTQPPRNRCLPAFLRPRAYRCLNRTGAETSSSATPPATEAHDAADTPAEGEHVSQEDSAGLGRTDAATRTGGSAGDTEPLEASGEDKINELQKSLLADGFTGCWVLLLSEKYVPPTEEPGPAQENRVPERTAETEPASRNGSREGHEAASEETKATGDSSHVSGAAATNGSEANSCASHEASPQTPRVRRVIVCGALIEVYSNNERQISALWCLPCLSAESTRVLLQAFLPRLVIEALKLPDILPPPLAKAEPKRPKKRQKAGKHENGSPESELDAVAASLSLLATEIEETFPPAPMKSVYAVCEDTLLWPRQALFLLASPSKMDFLRHVEPLQPAEPAGGAEPAGEEQPQLHVDGGLGPQWRECNCRRRFLPQKQSGVARSRDEGTETAASSRSSPPQSPTCATAVGQGTESAFLRFFSVSELWAARLMPPKEARGRLDAEETARRKAEDSRSDSPETGNGRESPGGGLRGKASGKTKGKHKNTSVWPIASDGWSSLVPRETCERLIEEIYGGMPYLRQYFDEDPAETNVAEDEMCGLTEDECRTILQW</sequence>
<evidence type="ECO:0000313" key="4">
    <source>
        <dbReference type="Proteomes" id="UP000007494"/>
    </source>
</evidence>
<evidence type="ECO:0000256" key="1">
    <source>
        <dbReference type="SAM" id="MobiDB-lite"/>
    </source>
</evidence>
<feature type="compositionally biased region" description="Basic and acidic residues" evidence="1">
    <location>
        <begin position="668"/>
        <end position="688"/>
    </location>
</feature>
<organism evidence="2 4">
    <name type="scientific">Neospora caninum (strain Liverpool)</name>
    <dbReference type="NCBI Taxonomy" id="572307"/>
    <lineage>
        <taxon>Eukaryota</taxon>
        <taxon>Sar</taxon>
        <taxon>Alveolata</taxon>
        <taxon>Apicomplexa</taxon>
        <taxon>Conoidasida</taxon>
        <taxon>Coccidia</taxon>
        <taxon>Eucoccidiorida</taxon>
        <taxon>Eimeriorina</taxon>
        <taxon>Sarcocystidae</taxon>
        <taxon>Neospora</taxon>
    </lineage>
</organism>
<feature type="region of interest" description="Disordered" evidence="1">
    <location>
        <begin position="258"/>
        <end position="316"/>
    </location>
</feature>
<dbReference type="InParanoid" id="F0VL07"/>
<dbReference type="EMBL" id="LN714485">
    <property type="protein sequence ID" value="CEL69476.1"/>
    <property type="molecule type" value="Genomic_DNA"/>
</dbReference>
<feature type="region of interest" description="Disordered" evidence="1">
    <location>
        <begin position="346"/>
        <end position="414"/>
    </location>
</feature>
<evidence type="ECO:0000313" key="3">
    <source>
        <dbReference type="EMBL" id="CEL69476.1"/>
    </source>
</evidence>
<feature type="region of interest" description="Disordered" evidence="1">
    <location>
        <begin position="668"/>
        <end position="718"/>
    </location>
</feature>
<feature type="compositionally biased region" description="Polar residues" evidence="1">
    <location>
        <begin position="388"/>
        <end position="414"/>
    </location>
</feature>
<reference evidence="2" key="1">
    <citation type="submission" date="2011-02" db="EMBL/GenBank/DDBJ databases">
        <authorList>
            <person name="Aslett M."/>
        </authorList>
    </citation>
    <scope>NUCLEOTIDE SEQUENCE</scope>
    <source>
        <strain evidence="2">Liverpool</strain>
    </source>
</reference>
<evidence type="ECO:0000313" key="2">
    <source>
        <dbReference type="EMBL" id="CBZ54759.1"/>
    </source>
</evidence>
<feature type="compositionally biased region" description="Low complexity" evidence="1">
    <location>
        <begin position="566"/>
        <end position="583"/>
    </location>
</feature>
<reference evidence="3" key="4">
    <citation type="journal article" date="2015" name="PLoS ONE">
        <title>Comprehensive Evaluation of Toxoplasma gondii VEG and Neospora caninum LIV Genomes with Tachyzoite Stage Transcriptome and Proteome Defines Novel Transcript Features.</title>
        <authorList>
            <person name="Ramaprasad A."/>
            <person name="Mourier T."/>
            <person name="Naeem R."/>
            <person name="Malas T.B."/>
            <person name="Moussa E."/>
            <person name="Panigrahi A."/>
            <person name="Vermont S.J."/>
            <person name="Otto T.D."/>
            <person name="Wastling J."/>
            <person name="Pain A."/>
        </authorList>
    </citation>
    <scope>NUCLEOTIDE SEQUENCE</scope>
    <source>
        <strain evidence="3">Liverpool</strain>
    </source>
</reference>